<keyword evidence="2" id="KW-0812">Transmembrane</keyword>
<dbReference type="RefSeq" id="WP_258387487.1">
    <property type="nucleotide sequence ID" value="NZ_CP091430.1"/>
</dbReference>
<keyword evidence="2" id="KW-1133">Transmembrane helix</keyword>
<organism evidence="4 5">
    <name type="scientific">Paenibacillus spongiae</name>
    <dbReference type="NCBI Taxonomy" id="2909671"/>
    <lineage>
        <taxon>Bacteria</taxon>
        <taxon>Bacillati</taxon>
        <taxon>Bacillota</taxon>
        <taxon>Bacilli</taxon>
        <taxon>Bacillales</taxon>
        <taxon>Paenibacillaceae</taxon>
        <taxon>Paenibacillus</taxon>
    </lineage>
</organism>
<feature type="region of interest" description="Disordered" evidence="1">
    <location>
        <begin position="194"/>
        <end position="223"/>
    </location>
</feature>
<reference evidence="4" key="1">
    <citation type="submission" date="2022-01" db="EMBL/GenBank/DDBJ databases">
        <title>Paenibacillus spongiae sp. nov., isolated from marine sponge.</title>
        <authorList>
            <person name="Li Z."/>
            <person name="Zhang M."/>
        </authorList>
    </citation>
    <scope>NUCLEOTIDE SEQUENCE</scope>
    <source>
        <strain evidence="4">PHS-Z3</strain>
    </source>
</reference>
<accession>A0ABY5SFZ5</accession>
<feature type="compositionally biased region" description="Basic and acidic residues" evidence="1">
    <location>
        <begin position="367"/>
        <end position="376"/>
    </location>
</feature>
<dbReference type="InterPro" id="IPR045962">
    <property type="entry name" value="DUF6382"/>
</dbReference>
<evidence type="ECO:0000259" key="3">
    <source>
        <dbReference type="PROSITE" id="PS50006"/>
    </source>
</evidence>
<evidence type="ECO:0000256" key="1">
    <source>
        <dbReference type="SAM" id="MobiDB-lite"/>
    </source>
</evidence>
<feature type="region of interest" description="Disordered" evidence="1">
    <location>
        <begin position="366"/>
        <end position="424"/>
    </location>
</feature>
<feature type="domain" description="FHA" evidence="3">
    <location>
        <begin position="473"/>
        <end position="523"/>
    </location>
</feature>
<dbReference type="Pfam" id="PF00498">
    <property type="entry name" value="FHA"/>
    <property type="match status" value="1"/>
</dbReference>
<evidence type="ECO:0000256" key="2">
    <source>
        <dbReference type="SAM" id="Phobius"/>
    </source>
</evidence>
<dbReference type="InterPro" id="IPR000253">
    <property type="entry name" value="FHA_dom"/>
</dbReference>
<evidence type="ECO:0000313" key="4">
    <source>
        <dbReference type="EMBL" id="UVI31425.1"/>
    </source>
</evidence>
<name>A0ABY5SFZ5_9BACL</name>
<dbReference type="PROSITE" id="PS50006">
    <property type="entry name" value="FHA_DOMAIN"/>
    <property type="match status" value="1"/>
</dbReference>
<feature type="transmembrane region" description="Helical" evidence="2">
    <location>
        <begin position="282"/>
        <end position="301"/>
    </location>
</feature>
<dbReference type="Proteomes" id="UP001057877">
    <property type="component" value="Chromosome"/>
</dbReference>
<dbReference type="SMART" id="SM00240">
    <property type="entry name" value="FHA"/>
    <property type="match status" value="1"/>
</dbReference>
<keyword evidence="5" id="KW-1185">Reference proteome</keyword>
<proteinExistence type="predicted"/>
<dbReference type="Gene3D" id="2.60.200.20">
    <property type="match status" value="1"/>
</dbReference>
<evidence type="ECO:0000313" key="5">
    <source>
        <dbReference type="Proteomes" id="UP001057877"/>
    </source>
</evidence>
<feature type="compositionally biased region" description="Basic and acidic residues" evidence="1">
    <location>
        <begin position="402"/>
        <end position="412"/>
    </location>
</feature>
<keyword evidence="2" id="KW-0472">Membrane</keyword>
<dbReference type="EMBL" id="CP091430">
    <property type="protein sequence ID" value="UVI31425.1"/>
    <property type="molecule type" value="Genomic_DNA"/>
</dbReference>
<dbReference type="SUPFAM" id="SSF49879">
    <property type="entry name" value="SMAD/FHA domain"/>
    <property type="match status" value="1"/>
</dbReference>
<feature type="transmembrane region" description="Helical" evidence="2">
    <location>
        <begin position="307"/>
        <end position="328"/>
    </location>
</feature>
<sequence length="552" mass="61419">MSLVPLRIDFALNRGHELVVDRETGIARADLDEVELQMLQGQPIPKLLKVEWINMDGNIQFRYPLSGRRMLSHRLQMQPISMTEYYALLLAVVEALDDCKHYMLREDGFLLLDQTVFAGERLDDIALCYVPLRNTSHFGSGSPGDAVLALAIRWIGYVTQPDGNGMQSVFRHLREERVSWGSLRQTLLRQLSGPDRSGYEQTPVPPANAGVHPQQTRLESQERQRVNPITNEYAAAYHNELQPSSFASTIEDSGIRRQDKEELPLIELDIEEENKPAGRHSFITIAVYVIAVALIWRYLYLEAPSQTSLLISGGLTMLATAGAIAYWGKKRRRDSLDRVQSGSEQESSGYEEGFVPNSILLNARAATGREEARTRSSEVNTNPAAEECRSGGRFAAQVPERQQPDRSSHSFHQDNSASLPSIKPVETGHNQATVLLGQQSEHSDNGSPGGNEPWLEREMNGQLERVGLEEKRFIIGRSPEGTQYVDTSSGISRAHLELTAGEDCWTAKDIGSRNGSTLNGQTMIPYKGYRIASGDVLQLAGEKGPKYAFRMG</sequence>
<dbReference type="Pfam" id="PF19909">
    <property type="entry name" value="DUF6382"/>
    <property type="match status" value="1"/>
</dbReference>
<dbReference type="CDD" id="cd00060">
    <property type="entry name" value="FHA"/>
    <property type="match status" value="1"/>
</dbReference>
<protein>
    <submittedName>
        <fullName evidence="4">FHA domain-containing protein</fullName>
    </submittedName>
</protein>
<dbReference type="InterPro" id="IPR008984">
    <property type="entry name" value="SMAD_FHA_dom_sf"/>
</dbReference>
<gene>
    <name evidence="4" type="ORF">L1F29_06275</name>
</gene>